<keyword evidence="3" id="KW-0539">Nucleus</keyword>
<dbReference type="PANTHER" id="PTHR13375:SF3">
    <property type="entry name" value="THO COMPLEX SUBUNIT 5 HOMOLOG"/>
    <property type="match status" value="1"/>
</dbReference>
<evidence type="ECO:0000256" key="1">
    <source>
        <dbReference type="ARBA" id="ARBA00004123"/>
    </source>
</evidence>
<keyword evidence="6" id="KW-1185">Reference proteome</keyword>
<dbReference type="EMBL" id="KN880454">
    <property type="protein sequence ID" value="KIY71412.1"/>
    <property type="molecule type" value="Genomic_DNA"/>
</dbReference>
<reference evidence="5 6" key="1">
    <citation type="journal article" date="2015" name="Fungal Genet. Biol.">
        <title>Evolution of novel wood decay mechanisms in Agaricales revealed by the genome sequences of Fistulina hepatica and Cylindrobasidium torrendii.</title>
        <authorList>
            <person name="Floudas D."/>
            <person name="Held B.W."/>
            <person name="Riley R."/>
            <person name="Nagy L.G."/>
            <person name="Koehler G."/>
            <person name="Ransdell A.S."/>
            <person name="Younus H."/>
            <person name="Chow J."/>
            <person name="Chiniquy J."/>
            <person name="Lipzen A."/>
            <person name="Tritt A."/>
            <person name="Sun H."/>
            <person name="Haridas S."/>
            <person name="LaButti K."/>
            <person name="Ohm R.A."/>
            <person name="Kues U."/>
            <person name="Blanchette R.A."/>
            <person name="Grigoriev I.V."/>
            <person name="Minto R.E."/>
            <person name="Hibbett D.S."/>
        </authorList>
    </citation>
    <scope>NUCLEOTIDE SEQUENCE [LARGE SCALE GENOMIC DNA]</scope>
    <source>
        <strain evidence="5 6">FP15055 ss-10</strain>
    </source>
</reference>
<dbReference type="PANTHER" id="PTHR13375">
    <property type="entry name" value="FMS INTERACTING PROTEIN"/>
    <property type="match status" value="1"/>
</dbReference>
<dbReference type="GO" id="GO:0000445">
    <property type="term" value="C:THO complex part of transcription export complex"/>
    <property type="evidence" value="ECO:0007669"/>
    <property type="project" value="TreeGrafter"/>
</dbReference>
<name>A0A0D7BLT7_9AGAR</name>
<evidence type="ECO:0000313" key="6">
    <source>
        <dbReference type="Proteomes" id="UP000054007"/>
    </source>
</evidence>
<evidence type="ECO:0000256" key="4">
    <source>
        <dbReference type="SAM" id="MobiDB-lite"/>
    </source>
</evidence>
<dbReference type="GO" id="GO:0003729">
    <property type="term" value="F:mRNA binding"/>
    <property type="evidence" value="ECO:0007669"/>
    <property type="project" value="TreeGrafter"/>
</dbReference>
<feature type="region of interest" description="Disordered" evidence="4">
    <location>
        <begin position="186"/>
        <end position="210"/>
    </location>
</feature>
<dbReference type="Pfam" id="PF09766">
    <property type="entry name" value="FmiP_Thoc5"/>
    <property type="match status" value="1"/>
</dbReference>
<evidence type="ECO:0000256" key="2">
    <source>
        <dbReference type="ARBA" id="ARBA00008044"/>
    </source>
</evidence>
<evidence type="ECO:0000256" key="3">
    <source>
        <dbReference type="ARBA" id="ARBA00023242"/>
    </source>
</evidence>
<proteinExistence type="inferred from homology"/>
<evidence type="ECO:0008006" key="7">
    <source>
        <dbReference type="Google" id="ProtNLM"/>
    </source>
</evidence>
<protein>
    <recommendedName>
        <fullName evidence="7">Fms interacting protein</fullName>
    </recommendedName>
</protein>
<evidence type="ECO:0000313" key="5">
    <source>
        <dbReference type="EMBL" id="KIY71412.1"/>
    </source>
</evidence>
<comment type="similarity">
    <text evidence="2">Belongs to the THOC5 family.</text>
</comment>
<dbReference type="InterPro" id="IPR019163">
    <property type="entry name" value="THO_Thoc5"/>
</dbReference>
<dbReference type="GO" id="GO:0006406">
    <property type="term" value="P:mRNA export from nucleus"/>
    <property type="evidence" value="ECO:0007669"/>
    <property type="project" value="TreeGrafter"/>
</dbReference>
<dbReference type="OrthoDB" id="20582at2759"/>
<accession>A0A0D7BLT7</accession>
<dbReference type="Proteomes" id="UP000054007">
    <property type="component" value="Unassembled WGS sequence"/>
</dbReference>
<comment type="subcellular location">
    <subcellularLocation>
        <location evidence="1">Nucleus</location>
    </subcellularLocation>
</comment>
<dbReference type="STRING" id="1314674.A0A0D7BLT7"/>
<organism evidence="5 6">
    <name type="scientific">Cylindrobasidium torrendii FP15055 ss-10</name>
    <dbReference type="NCBI Taxonomy" id="1314674"/>
    <lineage>
        <taxon>Eukaryota</taxon>
        <taxon>Fungi</taxon>
        <taxon>Dikarya</taxon>
        <taxon>Basidiomycota</taxon>
        <taxon>Agaricomycotina</taxon>
        <taxon>Agaricomycetes</taxon>
        <taxon>Agaricomycetidae</taxon>
        <taxon>Agaricales</taxon>
        <taxon>Marasmiineae</taxon>
        <taxon>Physalacriaceae</taxon>
        <taxon>Cylindrobasidium</taxon>
    </lineage>
</organism>
<gene>
    <name evidence="5" type="ORF">CYLTODRAFT_450755</name>
</gene>
<dbReference type="AlphaFoldDB" id="A0A0D7BLT7"/>
<sequence>MDVHNIIDHLTQLVSDSGTPGPEARVVASSLLAQLKVAHRVSNQATRLAKDNAAASRHEMDQSHLRLQNLLYEKRHLEREIEKCRQFGSIYQDVPLHPLDQFVQLSPSNAHTPDIMANEHELMKNRLNFELEERMRLNEQKKIILKIKEDLLKESKGKQQMTDSVKTQIDKLIQTAVDTQKTVNGLTAELDTADPQLESNPGPAPPLTES</sequence>